<feature type="compositionally biased region" description="Pro residues" evidence="1">
    <location>
        <begin position="96"/>
        <end position="107"/>
    </location>
</feature>
<feature type="compositionally biased region" description="Low complexity" evidence="1">
    <location>
        <begin position="108"/>
        <end position="132"/>
    </location>
</feature>
<sequence>MSPEERQLLAGLFERTRSASGAQRDQEAESFIAEQLKSQPGAPYLLAQTVLVQDQALQAANQRLQELDSRVKELESRPQQSGGFLGGLFGGAQRQAPPPPRPAPPPGYGQQPGYPQQQGGPWGAAPAGAPGYAAPPPGGYAPQAYPPQQAAAAPGGGFLKGALGTAAGVAGGVLLADSIRGLFHGGGMGGAGSNLGIGSGFEHASSGGDTIINNYYGDQGGYPDAGYGGPEPSGPDVQSADYDTDVGGYDDGGGDGGFDV</sequence>
<feature type="compositionally biased region" description="Gly residues" evidence="1">
    <location>
        <begin position="249"/>
        <end position="260"/>
    </location>
</feature>
<dbReference type="InterPro" id="IPR018648">
    <property type="entry name" value="DUF2076"/>
</dbReference>
<comment type="caution">
    <text evidence="2">The sequence shown here is derived from an EMBL/GenBank/DDBJ whole genome shotgun (WGS) entry which is preliminary data.</text>
</comment>
<evidence type="ECO:0000256" key="1">
    <source>
        <dbReference type="SAM" id="MobiDB-lite"/>
    </source>
</evidence>
<name>A0A549SMA4_METSR</name>
<proteinExistence type="predicted"/>
<feature type="region of interest" description="Disordered" evidence="1">
    <location>
        <begin position="221"/>
        <end position="260"/>
    </location>
</feature>
<dbReference type="Pfam" id="PF09849">
    <property type="entry name" value="DUF2076"/>
    <property type="match status" value="1"/>
</dbReference>
<organism evidence="2 3">
    <name type="scientific">Methylosinus sporium</name>
    <dbReference type="NCBI Taxonomy" id="428"/>
    <lineage>
        <taxon>Bacteria</taxon>
        <taxon>Pseudomonadati</taxon>
        <taxon>Pseudomonadota</taxon>
        <taxon>Alphaproteobacteria</taxon>
        <taxon>Hyphomicrobiales</taxon>
        <taxon>Methylocystaceae</taxon>
        <taxon>Methylosinus</taxon>
    </lineage>
</organism>
<evidence type="ECO:0000313" key="3">
    <source>
        <dbReference type="Proteomes" id="UP000316781"/>
    </source>
</evidence>
<accession>A0A549SMA4</accession>
<dbReference type="EMBL" id="VJMF01000065">
    <property type="protein sequence ID" value="TRL30761.1"/>
    <property type="molecule type" value="Genomic_DNA"/>
</dbReference>
<feature type="region of interest" description="Disordered" evidence="1">
    <location>
        <begin position="69"/>
        <end position="146"/>
    </location>
</feature>
<dbReference type="AlphaFoldDB" id="A0A549SMA4"/>
<dbReference type="Proteomes" id="UP000316781">
    <property type="component" value="Unassembled WGS sequence"/>
</dbReference>
<evidence type="ECO:0000313" key="2">
    <source>
        <dbReference type="EMBL" id="TRL30761.1"/>
    </source>
</evidence>
<protein>
    <submittedName>
        <fullName evidence="2">DUF2076 domain-containing protein</fullName>
    </submittedName>
</protein>
<dbReference type="RefSeq" id="WP_142863783.1">
    <property type="nucleotide sequence ID" value="NZ_VJMF01000065.1"/>
</dbReference>
<gene>
    <name evidence="2" type="ORF">FM996_15625</name>
</gene>
<reference evidence="2 3" key="1">
    <citation type="submission" date="2019-07" db="EMBL/GenBank/DDBJ databases">
        <title>Ln-dependent methylotrophs.</title>
        <authorList>
            <person name="Tani A."/>
        </authorList>
    </citation>
    <scope>NUCLEOTIDE SEQUENCE [LARGE SCALE GENOMIC DNA]</scope>
    <source>
        <strain evidence="2 3">SM89A</strain>
    </source>
</reference>